<evidence type="ECO:0000256" key="4">
    <source>
        <dbReference type="ARBA" id="ARBA00022989"/>
    </source>
</evidence>
<evidence type="ECO:0000256" key="5">
    <source>
        <dbReference type="ARBA" id="ARBA00023136"/>
    </source>
</evidence>
<name>A0ABW8DA18_9GAMM</name>
<feature type="domain" description="GtrA/DPMS transmembrane" evidence="7">
    <location>
        <begin position="14"/>
        <end position="127"/>
    </location>
</feature>
<keyword evidence="5 6" id="KW-0472">Membrane</keyword>
<evidence type="ECO:0000256" key="3">
    <source>
        <dbReference type="ARBA" id="ARBA00022692"/>
    </source>
</evidence>
<evidence type="ECO:0000313" key="8">
    <source>
        <dbReference type="EMBL" id="MFJ1269547.1"/>
    </source>
</evidence>
<evidence type="ECO:0000313" key="9">
    <source>
        <dbReference type="Proteomes" id="UP001615550"/>
    </source>
</evidence>
<accession>A0ABW8DA18</accession>
<protein>
    <submittedName>
        <fullName evidence="8">GtrA family protein</fullName>
    </submittedName>
</protein>
<dbReference type="InterPro" id="IPR007267">
    <property type="entry name" value="GtrA_DPMS_TM"/>
</dbReference>
<feature type="transmembrane region" description="Helical" evidence="6">
    <location>
        <begin position="12"/>
        <end position="32"/>
    </location>
</feature>
<feature type="transmembrane region" description="Helical" evidence="6">
    <location>
        <begin position="38"/>
        <end position="57"/>
    </location>
</feature>
<comment type="similarity">
    <text evidence="2">Belongs to the GtrA family.</text>
</comment>
<evidence type="ECO:0000259" key="7">
    <source>
        <dbReference type="Pfam" id="PF04138"/>
    </source>
</evidence>
<dbReference type="RefSeq" id="WP_400188365.1">
    <property type="nucleotide sequence ID" value="NZ_JBGORX010000007.1"/>
</dbReference>
<keyword evidence="9" id="KW-1185">Reference proteome</keyword>
<dbReference type="InterPro" id="IPR051401">
    <property type="entry name" value="GtrA_CellWall_Glycosyl"/>
</dbReference>
<evidence type="ECO:0000256" key="6">
    <source>
        <dbReference type="SAM" id="Phobius"/>
    </source>
</evidence>
<feature type="transmembrane region" description="Helical" evidence="6">
    <location>
        <begin position="78"/>
        <end position="96"/>
    </location>
</feature>
<comment type="subcellular location">
    <subcellularLocation>
        <location evidence="1">Membrane</location>
        <topology evidence="1">Multi-pass membrane protein</topology>
    </subcellularLocation>
</comment>
<comment type="caution">
    <text evidence="8">The sequence shown here is derived from an EMBL/GenBank/DDBJ whole genome shotgun (WGS) entry which is preliminary data.</text>
</comment>
<dbReference type="Proteomes" id="UP001615550">
    <property type="component" value="Unassembled WGS sequence"/>
</dbReference>
<organism evidence="8 9">
    <name type="scientific">Legionella lytica</name>
    <dbReference type="NCBI Taxonomy" id="96232"/>
    <lineage>
        <taxon>Bacteria</taxon>
        <taxon>Pseudomonadati</taxon>
        <taxon>Pseudomonadota</taxon>
        <taxon>Gammaproteobacteria</taxon>
        <taxon>Legionellales</taxon>
        <taxon>Legionellaceae</taxon>
        <taxon>Legionella</taxon>
    </lineage>
</organism>
<reference evidence="8 9" key="1">
    <citation type="submission" date="2024-08" db="EMBL/GenBank/DDBJ databases">
        <title>Draft Genome Sequence of Legionella lytica strain DSB2004, Isolated From a Fire Sprinkler System.</title>
        <authorList>
            <person name="Everhart A.D."/>
            <person name="Kidane D.T."/>
            <person name="Farone A.L."/>
            <person name="Farone M.B."/>
        </authorList>
    </citation>
    <scope>NUCLEOTIDE SEQUENCE [LARGE SCALE GENOMIC DNA]</scope>
    <source>
        <strain evidence="8 9">DSB2004</strain>
    </source>
</reference>
<dbReference type="EMBL" id="JBGORX010000007">
    <property type="protein sequence ID" value="MFJ1269547.1"/>
    <property type="molecule type" value="Genomic_DNA"/>
</dbReference>
<feature type="transmembrane region" description="Helical" evidence="6">
    <location>
        <begin position="102"/>
        <end position="122"/>
    </location>
</feature>
<gene>
    <name evidence="8" type="ORF">ACD661_13350</name>
</gene>
<keyword evidence="3 6" id="KW-0812">Transmembrane</keyword>
<dbReference type="Pfam" id="PF04138">
    <property type="entry name" value="GtrA_DPMS_TM"/>
    <property type="match status" value="1"/>
</dbReference>
<dbReference type="PANTHER" id="PTHR38459:SF1">
    <property type="entry name" value="PROPHAGE BACTOPRENOL-LINKED GLUCOSE TRANSLOCASE HOMOLOG"/>
    <property type="match status" value="1"/>
</dbReference>
<evidence type="ECO:0000256" key="1">
    <source>
        <dbReference type="ARBA" id="ARBA00004141"/>
    </source>
</evidence>
<proteinExistence type="inferred from homology"/>
<dbReference type="PANTHER" id="PTHR38459">
    <property type="entry name" value="PROPHAGE BACTOPRENOL-LINKED GLUCOSE TRANSLOCASE HOMOLOG"/>
    <property type="match status" value="1"/>
</dbReference>
<sequence>MKAQLKLKHRLVYYAGIGAAAAATHLSIVFLLVNFVSMQALVANIFAFFTAFNVSFFGHKYLTFSQLQDQKVLSLPHFFLVAASAGTINEGLYFLVLRCTHLNYLLALGMVLFLVSVYSFVLSRYWACR</sequence>
<keyword evidence="4 6" id="KW-1133">Transmembrane helix</keyword>
<evidence type="ECO:0000256" key="2">
    <source>
        <dbReference type="ARBA" id="ARBA00009399"/>
    </source>
</evidence>